<name>A0A4V2PUX0_9BACT</name>
<dbReference type="OrthoDB" id="291334at2"/>
<dbReference type="InterPro" id="IPR019268">
    <property type="entry name" value="DUF2278"/>
</dbReference>
<reference evidence="1 2" key="1">
    <citation type="submission" date="2019-03" db="EMBL/GenBank/DDBJ databases">
        <title>Genomic Encyclopedia of Type Strains, Phase IV (KMG-IV): sequencing the most valuable type-strain genomes for metagenomic binning, comparative biology and taxonomic classification.</title>
        <authorList>
            <person name="Goeker M."/>
        </authorList>
    </citation>
    <scope>NUCLEOTIDE SEQUENCE [LARGE SCALE GENOMIC DNA]</scope>
    <source>
        <strain evidence="1 2">DSM 103428</strain>
    </source>
</reference>
<dbReference type="EMBL" id="SMGK01000004">
    <property type="protein sequence ID" value="TCK72111.1"/>
    <property type="molecule type" value="Genomic_DNA"/>
</dbReference>
<organism evidence="1 2">
    <name type="scientific">Acidipila rosea</name>
    <dbReference type="NCBI Taxonomy" id="768535"/>
    <lineage>
        <taxon>Bacteria</taxon>
        <taxon>Pseudomonadati</taxon>
        <taxon>Acidobacteriota</taxon>
        <taxon>Terriglobia</taxon>
        <taxon>Terriglobales</taxon>
        <taxon>Acidobacteriaceae</taxon>
        <taxon>Acidipila</taxon>
    </lineage>
</organism>
<dbReference type="Pfam" id="PF10042">
    <property type="entry name" value="DUF2278"/>
    <property type="match status" value="1"/>
</dbReference>
<evidence type="ECO:0000313" key="2">
    <source>
        <dbReference type="Proteomes" id="UP000295210"/>
    </source>
</evidence>
<dbReference type="RefSeq" id="WP_131997706.1">
    <property type="nucleotide sequence ID" value="NZ_SMGK01000004.1"/>
</dbReference>
<protein>
    <submittedName>
        <fullName evidence="1">Uncharacterized protein YukJ</fullName>
    </submittedName>
</protein>
<gene>
    <name evidence="1" type="ORF">C7378_2744</name>
</gene>
<proteinExistence type="predicted"/>
<dbReference type="Proteomes" id="UP000295210">
    <property type="component" value="Unassembled WGS sequence"/>
</dbReference>
<dbReference type="AlphaFoldDB" id="A0A4V2PUX0"/>
<comment type="caution">
    <text evidence="1">The sequence shown here is derived from an EMBL/GenBank/DDBJ whole genome shotgun (WGS) entry which is preliminary data.</text>
</comment>
<sequence length="208" mass="22045">MPVYKYSVLKGDPQSGRVAGPADKPPHYHIEVLAGGVRYQVAVNIESANGSEVLYLINDAYTPPDTSALTTLPPGMTQLAGVDGNPAVDYVRSRAGGRPIVTRSAMTLLPLPGGAGSGNLQNAVIDFLNRAVADQNGTIYAFGSQYTDGTGIHDIHLNQGNPVNYARDNGVWQDGMLVFHMPGSNQWAAVFIAFQSESWSTDGNGEPA</sequence>
<accession>A0A4V2PUX0</accession>
<keyword evidence="2" id="KW-1185">Reference proteome</keyword>
<evidence type="ECO:0000313" key="1">
    <source>
        <dbReference type="EMBL" id="TCK72111.1"/>
    </source>
</evidence>